<reference evidence="2 3" key="1">
    <citation type="submission" date="2014-02" db="EMBL/GenBank/DDBJ databases">
        <title>Vibrio fortis Dalian14 Genome Sequencing.</title>
        <authorList>
            <person name="Wang Y."/>
            <person name="Song L."/>
            <person name="Liu G."/>
            <person name="Ding J."/>
        </authorList>
    </citation>
    <scope>NUCLEOTIDE SEQUENCE [LARGE SCALE GENOMIC DNA]</scope>
    <source>
        <strain evidence="2 3">Dalian14</strain>
    </source>
</reference>
<sequence length="391" mass="44312">MIFSKNTLNRAITASLGMLMFTASVSAKTGTVDNMNLSEVNVQTNVFAQFGYYQTDRDSAYTIPGVLTDTSAFHYEEGLQFMHGELGFLASLDQVLATKLVIGSHHGEAVELEELWLQPYLHQDWTLRLGRQLSEIGLYNSTHEHDWRFLDASLTQQAFLGNQYSNDAVQATYAQNQYDITLWVGRGDGFPAQYDTDSASPAAFGLHTQWHHLRSDYQLNLVASLAYFKAHQRQADASDNHGHAHPTDINIMFDGDTTLASFGGNLQWGALNWQLEWMGQRLESTLADSQQIRSELDAFQHGITTQLSWQFEDIEVAARYDWLTTDNDVTQTSSEFEQALDANGHNPQRVSAIANWQIAPFQQVRFQTNYESITQQNQLAFWLVYQGNLTW</sequence>
<dbReference type="Proteomes" id="UP000027219">
    <property type="component" value="Unassembled WGS sequence"/>
</dbReference>
<accession>A0A066UMT8</accession>
<evidence type="ECO:0000313" key="3">
    <source>
        <dbReference type="Proteomes" id="UP000027219"/>
    </source>
</evidence>
<dbReference type="Gene3D" id="2.40.160.10">
    <property type="entry name" value="Porin"/>
    <property type="match status" value="1"/>
</dbReference>
<dbReference type="SUPFAM" id="SSF56935">
    <property type="entry name" value="Porins"/>
    <property type="match status" value="1"/>
</dbReference>
<keyword evidence="1" id="KW-0732">Signal</keyword>
<keyword evidence="3" id="KW-1185">Reference proteome</keyword>
<proteinExistence type="predicted"/>
<feature type="signal peptide" evidence="1">
    <location>
        <begin position="1"/>
        <end position="27"/>
    </location>
</feature>
<protein>
    <recommendedName>
        <fullName evidence="4">Porin</fullName>
    </recommendedName>
</protein>
<evidence type="ECO:0008006" key="4">
    <source>
        <dbReference type="Google" id="ProtNLM"/>
    </source>
</evidence>
<evidence type="ECO:0000256" key="1">
    <source>
        <dbReference type="SAM" id="SignalP"/>
    </source>
</evidence>
<dbReference type="STRING" id="212667.VFDL14_23695"/>
<dbReference type="EMBL" id="JFFR01000020">
    <property type="protein sequence ID" value="KDN28395.1"/>
    <property type="molecule type" value="Genomic_DNA"/>
</dbReference>
<dbReference type="InterPro" id="IPR023614">
    <property type="entry name" value="Porin_dom_sf"/>
</dbReference>
<evidence type="ECO:0000313" key="2">
    <source>
        <dbReference type="EMBL" id="KDN28395.1"/>
    </source>
</evidence>
<dbReference type="RefSeq" id="WP_235201707.1">
    <property type="nucleotide sequence ID" value="NZ_JFFR01000020.1"/>
</dbReference>
<name>A0A066UMT8_9VIBR</name>
<feature type="chain" id="PRO_5001627367" description="Porin" evidence="1">
    <location>
        <begin position="28"/>
        <end position="391"/>
    </location>
</feature>
<gene>
    <name evidence="2" type="ORF">VFDL14_23695</name>
</gene>
<organism evidence="2 3">
    <name type="scientific">Vibrio fortis</name>
    <dbReference type="NCBI Taxonomy" id="212667"/>
    <lineage>
        <taxon>Bacteria</taxon>
        <taxon>Pseudomonadati</taxon>
        <taxon>Pseudomonadota</taxon>
        <taxon>Gammaproteobacteria</taxon>
        <taxon>Vibrionales</taxon>
        <taxon>Vibrionaceae</taxon>
        <taxon>Vibrio</taxon>
    </lineage>
</organism>
<comment type="caution">
    <text evidence="2">The sequence shown here is derived from an EMBL/GenBank/DDBJ whole genome shotgun (WGS) entry which is preliminary data.</text>
</comment>
<dbReference type="AlphaFoldDB" id="A0A066UMT8"/>